<evidence type="ECO:0000313" key="3">
    <source>
        <dbReference type="Proteomes" id="UP000182237"/>
    </source>
</evidence>
<dbReference type="SUPFAM" id="SSF103473">
    <property type="entry name" value="MFS general substrate transporter"/>
    <property type="match status" value="1"/>
</dbReference>
<dbReference type="Gene3D" id="1.20.1250.20">
    <property type="entry name" value="MFS general substrate transporter like domains"/>
    <property type="match status" value="1"/>
</dbReference>
<gene>
    <name evidence="2" type="ORF">SAMN04488539_0185</name>
</gene>
<reference evidence="2 3" key="1">
    <citation type="submission" date="2016-10" db="EMBL/GenBank/DDBJ databases">
        <authorList>
            <person name="de Groot N.N."/>
        </authorList>
    </citation>
    <scope>NUCLEOTIDE SEQUENCE [LARGE SCALE GENOMIC DNA]</scope>
    <source>
        <strain evidence="2 3">DSM 45434</strain>
    </source>
</reference>
<organism evidence="2 3">
    <name type="scientific">Corynebacterium timonense</name>
    <dbReference type="NCBI Taxonomy" id="441500"/>
    <lineage>
        <taxon>Bacteria</taxon>
        <taxon>Bacillati</taxon>
        <taxon>Actinomycetota</taxon>
        <taxon>Actinomycetes</taxon>
        <taxon>Mycobacteriales</taxon>
        <taxon>Corynebacteriaceae</taxon>
        <taxon>Corynebacterium</taxon>
    </lineage>
</organism>
<dbReference type="InterPro" id="IPR011701">
    <property type="entry name" value="MFS"/>
</dbReference>
<feature type="transmembrane region" description="Helical" evidence="1">
    <location>
        <begin position="167"/>
        <end position="190"/>
    </location>
</feature>
<keyword evidence="1" id="KW-0472">Membrane</keyword>
<proteinExistence type="predicted"/>
<dbReference type="InterPro" id="IPR036259">
    <property type="entry name" value="MFS_trans_sf"/>
</dbReference>
<name>A0A1H1LEP7_9CORY</name>
<dbReference type="AlphaFoldDB" id="A0A1H1LEP7"/>
<feature type="transmembrane region" description="Helical" evidence="1">
    <location>
        <begin position="230"/>
        <end position="251"/>
    </location>
</feature>
<dbReference type="EMBL" id="LT629765">
    <property type="protein sequence ID" value="SDR72986.1"/>
    <property type="molecule type" value="Genomic_DNA"/>
</dbReference>
<dbReference type="Proteomes" id="UP000182237">
    <property type="component" value="Chromosome I"/>
</dbReference>
<sequence>MALLGLGFGVFVVASTAWAKETARPELQGTALGVYGFGATIGGAVGAPIGLWLAQSVGVLGTAVAGGILAFGSVFAAPPTQTVPETPGGVTLSEDPESTKLGFQSGTTLVALSGNLLAVTVYASALTSLSSGGTSLPSWLLVLATLGIQVSLAFGRLTGGWATNTWAPFHIGAPMLALLVGAAAAFASFTAPWQKLAFSIVVGITSGAIQTIALTILMNRAGTTAAISRASAAWNMCFDIGLGLGALATIWTDFSA</sequence>
<protein>
    <submittedName>
        <fullName evidence="2">Major Facilitator Superfamily protein</fullName>
    </submittedName>
</protein>
<evidence type="ECO:0000313" key="2">
    <source>
        <dbReference type="EMBL" id="SDR72986.1"/>
    </source>
</evidence>
<accession>A0A1H1LEP7</accession>
<feature type="transmembrane region" description="Helical" evidence="1">
    <location>
        <begin position="35"/>
        <end position="54"/>
    </location>
</feature>
<evidence type="ECO:0000256" key="1">
    <source>
        <dbReference type="SAM" id="Phobius"/>
    </source>
</evidence>
<keyword evidence="1" id="KW-1133">Transmembrane helix</keyword>
<keyword evidence="1" id="KW-0812">Transmembrane</keyword>
<feature type="transmembrane region" description="Helical" evidence="1">
    <location>
        <begin position="59"/>
        <end position="77"/>
    </location>
</feature>
<dbReference type="Pfam" id="PF07690">
    <property type="entry name" value="MFS_1"/>
    <property type="match status" value="1"/>
</dbReference>
<keyword evidence="3" id="KW-1185">Reference proteome</keyword>
<feature type="transmembrane region" description="Helical" evidence="1">
    <location>
        <begin position="136"/>
        <end position="155"/>
    </location>
</feature>
<dbReference type="STRING" id="1203190.GCA_000312345_00585"/>
<feature type="transmembrane region" description="Helical" evidence="1">
    <location>
        <begin position="196"/>
        <end position="218"/>
    </location>
</feature>
<dbReference type="GO" id="GO:0022857">
    <property type="term" value="F:transmembrane transporter activity"/>
    <property type="evidence" value="ECO:0007669"/>
    <property type="project" value="InterPro"/>
</dbReference>